<comment type="caution">
    <text evidence="1">The sequence shown here is derived from an EMBL/GenBank/DDBJ whole genome shotgun (WGS) entry which is preliminary data.</text>
</comment>
<sequence length="281" mass="32073">MLTVRIRVSKVSKDRPDGYTFFEHRGESMTHVGSGLLTKIASGEGKCCCDECCRDSTRKQKWWIVTIKTACHVVFNTEEAVSTFVDLFYEDEDSLKKGTMKKMHGWRVQDKDEDGDWCMLQCAIHDTDLARQLIECVSLKAHWKRMFVSLQKKLDVKMLCVVVSHPHGSPKYISIGNLTKFVKIEGKIDYSCIYTAATCNGSSGAPVIVPWKLKARSWPGWWSWTAVHSYRLDNGCNQSANGLFHTYKCKPLEGVLSEVGKRVFHFPLCQNRFVFSMEHSL</sequence>
<evidence type="ECO:0000313" key="2">
    <source>
        <dbReference type="Proteomes" id="UP000735302"/>
    </source>
</evidence>
<keyword evidence="2" id="KW-1185">Reference proteome</keyword>
<dbReference type="InterPro" id="IPR009003">
    <property type="entry name" value="Peptidase_S1_PA"/>
</dbReference>
<gene>
    <name evidence="1" type="ORF">PoB_000486300</name>
</gene>
<organism evidence="1 2">
    <name type="scientific">Plakobranchus ocellatus</name>
    <dbReference type="NCBI Taxonomy" id="259542"/>
    <lineage>
        <taxon>Eukaryota</taxon>
        <taxon>Metazoa</taxon>
        <taxon>Spiralia</taxon>
        <taxon>Lophotrochozoa</taxon>
        <taxon>Mollusca</taxon>
        <taxon>Gastropoda</taxon>
        <taxon>Heterobranchia</taxon>
        <taxon>Euthyneura</taxon>
        <taxon>Panpulmonata</taxon>
        <taxon>Sacoglossa</taxon>
        <taxon>Placobranchoidea</taxon>
        <taxon>Plakobranchidae</taxon>
        <taxon>Plakobranchus</taxon>
    </lineage>
</organism>
<evidence type="ECO:0000313" key="1">
    <source>
        <dbReference type="EMBL" id="GFN78357.1"/>
    </source>
</evidence>
<protein>
    <recommendedName>
        <fullName evidence="3">Peptidase S1 domain-containing protein</fullName>
    </recommendedName>
</protein>
<evidence type="ECO:0008006" key="3">
    <source>
        <dbReference type="Google" id="ProtNLM"/>
    </source>
</evidence>
<dbReference type="SUPFAM" id="SSF50494">
    <property type="entry name" value="Trypsin-like serine proteases"/>
    <property type="match status" value="1"/>
</dbReference>
<dbReference type="EMBL" id="BLXT01000588">
    <property type="protein sequence ID" value="GFN78357.1"/>
    <property type="molecule type" value="Genomic_DNA"/>
</dbReference>
<accession>A0AAV3Y7F7</accession>
<name>A0AAV3Y7F7_9GAST</name>
<dbReference type="Proteomes" id="UP000735302">
    <property type="component" value="Unassembled WGS sequence"/>
</dbReference>
<proteinExistence type="predicted"/>
<dbReference type="AlphaFoldDB" id="A0AAV3Y7F7"/>
<reference evidence="1 2" key="1">
    <citation type="journal article" date="2021" name="Elife">
        <title>Chloroplast acquisition without the gene transfer in kleptoplastic sea slugs, Plakobranchus ocellatus.</title>
        <authorList>
            <person name="Maeda T."/>
            <person name="Takahashi S."/>
            <person name="Yoshida T."/>
            <person name="Shimamura S."/>
            <person name="Takaki Y."/>
            <person name="Nagai Y."/>
            <person name="Toyoda A."/>
            <person name="Suzuki Y."/>
            <person name="Arimoto A."/>
            <person name="Ishii H."/>
            <person name="Satoh N."/>
            <person name="Nishiyama T."/>
            <person name="Hasebe M."/>
            <person name="Maruyama T."/>
            <person name="Minagawa J."/>
            <person name="Obokata J."/>
            <person name="Shigenobu S."/>
        </authorList>
    </citation>
    <scope>NUCLEOTIDE SEQUENCE [LARGE SCALE GENOMIC DNA]</scope>
</reference>